<dbReference type="PROSITE" id="PS50113">
    <property type="entry name" value="PAC"/>
    <property type="match status" value="1"/>
</dbReference>
<organism evidence="7 8">
    <name type="scientific">Nitrospira tepida</name>
    <dbReference type="NCBI Taxonomy" id="2973512"/>
    <lineage>
        <taxon>Bacteria</taxon>
        <taxon>Pseudomonadati</taxon>
        <taxon>Nitrospirota</taxon>
        <taxon>Nitrospiria</taxon>
        <taxon>Nitrospirales</taxon>
        <taxon>Nitrospiraceae</taxon>
        <taxon>Nitrospira</taxon>
    </lineage>
</organism>
<feature type="domain" description="PAS" evidence="5">
    <location>
        <begin position="1"/>
        <end position="45"/>
    </location>
</feature>
<dbReference type="CDD" id="cd06170">
    <property type="entry name" value="LuxR_C_like"/>
    <property type="match status" value="1"/>
</dbReference>
<dbReference type="PROSITE" id="PS00622">
    <property type="entry name" value="HTH_LUXR_1"/>
    <property type="match status" value="1"/>
</dbReference>
<accession>A0AA86K6V6</accession>
<evidence type="ECO:0000256" key="3">
    <source>
        <dbReference type="ARBA" id="ARBA00023163"/>
    </source>
</evidence>
<reference evidence="7" key="1">
    <citation type="submission" date="2022-10" db="EMBL/GenBank/DDBJ databases">
        <authorList>
            <person name="Koch H."/>
        </authorList>
    </citation>
    <scope>NUCLEOTIDE SEQUENCE</scope>
    <source>
        <strain evidence="7">DNF</strain>
    </source>
</reference>
<evidence type="ECO:0000313" key="7">
    <source>
        <dbReference type="EMBL" id="CAI4029654.1"/>
    </source>
</evidence>
<dbReference type="EMBL" id="OX365700">
    <property type="protein sequence ID" value="CAI4029654.1"/>
    <property type="molecule type" value="Genomic_DNA"/>
</dbReference>
<dbReference type="InterPro" id="IPR000014">
    <property type="entry name" value="PAS"/>
</dbReference>
<dbReference type="SMART" id="SM00091">
    <property type="entry name" value="PAS"/>
    <property type="match status" value="1"/>
</dbReference>
<name>A0AA86K6V6_9BACT</name>
<keyword evidence="1" id="KW-0805">Transcription regulation</keyword>
<dbReference type="PANTHER" id="PTHR44688">
    <property type="entry name" value="DNA-BINDING TRANSCRIPTIONAL ACTIVATOR DEVR_DOSR"/>
    <property type="match status" value="1"/>
</dbReference>
<dbReference type="Pfam" id="PF00196">
    <property type="entry name" value="GerE"/>
    <property type="match status" value="1"/>
</dbReference>
<dbReference type="AlphaFoldDB" id="A0AA86K6V6"/>
<evidence type="ECO:0000259" key="4">
    <source>
        <dbReference type="PROSITE" id="PS50043"/>
    </source>
</evidence>
<sequence length="235" mass="25578">MKQLTAMLGRAAEGAMVVDQDGKVAFWNRVAQRLLGFNAQEVMGRPCCEIIRGETLNGQPLCSPTCPIASRIRSGGGVRQFDMQTRTKDGRLLWLNVSTLPVPSRKPNVFWIAHLFRDITNQVRARHLVQELQVVLGSPGSPVAEIRPDSPPDIPATLPLTEREREVLRLVATGATSARIAETLSISPKTVRNHIQHILAKLGAHSRLQALAIAFPPGTGSLPCRLARTSPPTAP</sequence>
<keyword evidence="3" id="KW-0804">Transcription</keyword>
<dbReference type="Gene3D" id="1.10.10.10">
    <property type="entry name" value="Winged helix-like DNA-binding domain superfamily/Winged helix DNA-binding domain"/>
    <property type="match status" value="1"/>
</dbReference>
<dbReference type="GO" id="GO:0003677">
    <property type="term" value="F:DNA binding"/>
    <property type="evidence" value="ECO:0007669"/>
    <property type="project" value="UniProtKB-KW"/>
</dbReference>
<dbReference type="PRINTS" id="PR00038">
    <property type="entry name" value="HTHLUXR"/>
</dbReference>
<dbReference type="InterPro" id="IPR000792">
    <property type="entry name" value="Tscrpt_reg_LuxR_C"/>
</dbReference>
<dbReference type="InterPro" id="IPR036388">
    <property type="entry name" value="WH-like_DNA-bd_sf"/>
</dbReference>
<proteinExistence type="predicted"/>
<feature type="domain" description="HTH luxR-type" evidence="4">
    <location>
        <begin position="153"/>
        <end position="218"/>
    </location>
</feature>
<dbReference type="CDD" id="cd00130">
    <property type="entry name" value="PAS"/>
    <property type="match status" value="1"/>
</dbReference>
<evidence type="ECO:0000259" key="5">
    <source>
        <dbReference type="PROSITE" id="PS50112"/>
    </source>
</evidence>
<feature type="domain" description="PAC" evidence="6">
    <location>
        <begin position="79"/>
        <end position="131"/>
    </location>
</feature>
<protein>
    <submittedName>
        <fullName evidence="7">Sensory transcriptional regulator, LuxR family</fullName>
    </submittedName>
</protein>
<keyword evidence="8" id="KW-1185">Reference proteome</keyword>
<evidence type="ECO:0000256" key="2">
    <source>
        <dbReference type="ARBA" id="ARBA00023125"/>
    </source>
</evidence>
<dbReference type="InterPro" id="IPR035965">
    <property type="entry name" value="PAS-like_dom_sf"/>
</dbReference>
<evidence type="ECO:0000259" key="6">
    <source>
        <dbReference type="PROSITE" id="PS50113"/>
    </source>
</evidence>
<dbReference type="NCBIfam" id="TIGR00229">
    <property type="entry name" value="sensory_box"/>
    <property type="match status" value="1"/>
</dbReference>
<dbReference type="GO" id="GO:0006355">
    <property type="term" value="P:regulation of DNA-templated transcription"/>
    <property type="evidence" value="ECO:0007669"/>
    <property type="project" value="InterPro"/>
</dbReference>
<dbReference type="InterPro" id="IPR000700">
    <property type="entry name" value="PAS-assoc_C"/>
</dbReference>
<evidence type="ECO:0000256" key="1">
    <source>
        <dbReference type="ARBA" id="ARBA00023015"/>
    </source>
</evidence>
<dbReference type="PROSITE" id="PS50112">
    <property type="entry name" value="PAS"/>
    <property type="match status" value="1"/>
</dbReference>
<dbReference type="KEGG" id="nti:DNFV4_00072"/>
<dbReference type="SUPFAM" id="SSF55785">
    <property type="entry name" value="PYP-like sensor domain (PAS domain)"/>
    <property type="match status" value="1"/>
</dbReference>
<keyword evidence="2" id="KW-0238">DNA-binding</keyword>
<dbReference type="Gene3D" id="3.30.450.20">
    <property type="entry name" value="PAS domain"/>
    <property type="match status" value="1"/>
</dbReference>
<gene>
    <name evidence="7" type="ORF">DNFV4_00072</name>
</gene>
<dbReference type="InterPro" id="IPR016032">
    <property type="entry name" value="Sig_transdc_resp-reg_C-effctor"/>
</dbReference>
<dbReference type="SMART" id="SM00421">
    <property type="entry name" value="HTH_LUXR"/>
    <property type="match status" value="1"/>
</dbReference>
<dbReference type="Pfam" id="PF13426">
    <property type="entry name" value="PAS_9"/>
    <property type="match status" value="1"/>
</dbReference>
<dbReference type="RefSeq" id="WP_289266691.1">
    <property type="nucleotide sequence ID" value="NZ_OX365700.1"/>
</dbReference>
<dbReference type="PANTHER" id="PTHR44688:SF16">
    <property type="entry name" value="DNA-BINDING TRANSCRIPTIONAL ACTIVATOR DEVR_DOSR"/>
    <property type="match status" value="1"/>
</dbReference>
<dbReference type="SUPFAM" id="SSF46894">
    <property type="entry name" value="C-terminal effector domain of the bipartite response regulators"/>
    <property type="match status" value="1"/>
</dbReference>
<evidence type="ECO:0000313" key="8">
    <source>
        <dbReference type="Proteomes" id="UP001179121"/>
    </source>
</evidence>
<dbReference type="PROSITE" id="PS50043">
    <property type="entry name" value="HTH_LUXR_2"/>
    <property type="match status" value="1"/>
</dbReference>
<dbReference type="Proteomes" id="UP001179121">
    <property type="component" value="Chromosome"/>
</dbReference>